<dbReference type="AlphaFoldDB" id="A0A077WUU2"/>
<dbReference type="OrthoDB" id="417678at2759"/>
<comment type="similarity">
    <text evidence="2">Belongs to the dpy-30 family.</text>
</comment>
<reference evidence="5" key="1">
    <citation type="journal article" date="2014" name="Genome Announc.">
        <title>De novo whole-genome sequence and genome annotation of Lichtheimia ramosa.</title>
        <authorList>
            <person name="Linde J."/>
            <person name="Schwartze V."/>
            <person name="Binder U."/>
            <person name="Lass-Florl C."/>
            <person name="Voigt K."/>
            <person name="Horn F."/>
        </authorList>
    </citation>
    <scope>NUCLEOTIDE SEQUENCE</scope>
    <source>
        <strain evidence="5">JMRC FSU:6197</strain>
    </source>
</reference>
<feature type="region of interest" description="Disordered" evidence="4">
    <location>
        <begin position="1"/>
        <end position="139"/>
    </location>
</feature>
<organism evidence="5">
    <name type="scientific">Lichtheimia ramosa</name>
    <dbReference type="NCBI Taxonomy" id="688394"/>
    <lineage>
        <taxon>Eukaryota</taxon>
        <taxon>Fungi</taxon>
        <taxon>Fungi incertae sedis</taxon>
        <taxon>Mucoromycota</taxon>
        <taxon>Mucoromycotina</taxon>
        <taxon>Mucoromycetes</taxon>
        <taxon>Mucorales</taxon>
        <taxon>Lichtheimiaceae</taxon>
        <taxon>Lichtheimia</taxon>
    </lineage>
</organism>
<comment type="subcellular location">
    <subcellularLocation>
        <location evidence="1">Nucleus</location>
    </subcellularLocation>
</comment>
<feature type="compositionally biased region" description="Low complexity" evidence="4">
    <location>
        <begin position="185"/>
        <end position="212"/>
    </location>
</feature>
<dbReference type="InterPro" id="IPR007858">
    <property type="entry name" value="Dpy-30_motif"/>
</dbReference>
<evidence type="ECO:0000256" key="2">
    <source>
        <dbReference type="ARBA" id="ARBA00010849"/>
    </source>
</evidence>
<evidence type="ECO:0000256" key="4">
    <source>
        <dbReference type="SAM" id="MobiDB-lite"/>
    </source>
</evidence>
<accession>A0A077WUU2</accession>
<sequence length="220" mass="23695">MSNHSNFSAGRLPPIDSKEYPPSQSTTSSNAPAARFPDHLPSQQQQSHLANVRLPATQPVKQELDNVLAPIGGVVPSSPVNRAPPSHSSMPQQPPAPVATTQPSSSSSSNVPESSSFTSQFHDPQAQRRRGDSQSPRSYLDAHVVPTLLEGMKLVVTERPSDPLAFLGQYLLDCSANMKNENHRPSSSSSIQSRPSSSSQQLPSLSAELPQSMFIKKEQP</sequence>
<evidence type="ECO:0000256" key="3">
    <source>
        <dbReference type="ARBA" id="ARBA00023242"/>
    </source>
</evidence>
<gene>
    <name evidence="5" type="ORF">LRAMOSA03674</name>
</gene>
<name>A0A077WUU2_9FUNG</name>
<dbReference type="EMBL" id="LK023346">
    <property type="protein sequence ID" value="CDS11411.1"/>
    <property type="molecule type" value="Genomic_DNA"/>
</dbReference>
<feature type="region of interest" description="Disordered" evidence="4">
    <location>
        <begin position="178"/>
        <end position="220"/>
    </location>
</feature>
<evidence type="ECO:0000313" key="5">
    <source>
        <dbReference type="EMBL" id="CDS11411.1"/>
    </source>
</evidence>
<dbReference type="Gene3D" id="1.20.890.10">
    <property type="entry name" value="cAMP-dependent protein kinase regulatory subunit, dimerization-anchoring domain"/>
    <property type="match status" value="1"/>
</dbReference>
<proteinExistence type="inferred from homology"/>
<evidence type="ECO:0000256" key="1">
    <source>
        <dbReference type="ARBA" id="ARBA00004123"/>
    </source>
</evidence>
<dbReference type="GO" id="GO:0005634">
    <property type="term" value="C:nucleus"/>
    <property type="evidence" value="ECO:0007669"/>
    <property type="project" value="UniProtKB-SubCell"/>
</dbReference>
<dbReference type="CDD" id="cd22965">
    <property type="entry name" value="DD_DPY30_SDC1"/>
    <property type="match status" value="1"/>
</dbReference>
<dbReference type="InterPro" id="IPR049629">
    <property type="entry name" value="DPY30_SDC1_DD"/>
</dbReference>
<evidence type="ECO:0008006" key="6">
    <source>
        <dbReference type="Google" id="ProtNLM"/>
    </source>
</evidence>
<feature type="compositionally biased region" description="Polar residues" evidence="4">
    <location>
        <begin position="22"/>
        <end position="31"/>
    </location>
</feature>
<dbReference type="Pfam" id="PF05186">
    <property type="entry name" value="Dpy-30"/>
    <property type="match status" value="1"/>
</dbReference>
<protein>
    <recommendedName>
        <fullName evidence="6">RIIa domain-containing protein</fullName>
    </recommendedName>
</protein>
<feature type="compositionally biased region" description="Low complexity" evidence="4">
    <location>
        <begin position="98"/>
        <end position="119"/>
    </location>
</feature>
<keyword evidence="3" id="KW-0539">Nucleus</keyword>